<gene>
    <name evidence="1" type="ORF">RM53_00040</name>
</gene>
<evidence type="ECO:0000313" key="2">
    <source>
        <dbReference type="Proteomes" id="UP000031166"/>
    </source>
</evidence>
<dbReference type="Proteomes" id="UP000031166">
    <property type="component" value="Unassembled WGS sequence"/>
</dbReference>
<dbReference type="STRING" id="172043.RM53_00040"/>
<accession>A0A0B4D9N9</accession>
<evidence type="ECO:0000313" key="1">
    <source>
        <dbReference type="EMBL" id="KIC61015.1"/>
    </source>
</evidence>
<evidence type="ECO:0008006" key="3">
    <source>
        <dbReference type="Google" id="ProtNLM"/>
    </source>
</evidence>
<sequence length="176" mass="19772">MSNPVIRRSEMLRLVGIGARQFDAMLHRDQLPWPKREASRGWAEFSTDDAFRLAITWALVGMGQGYDDATNLVRVNYELVSKRRGKVGEDLFFGVFLTRLKSEDEAVRTHLAVAAPWSELPCEMARLRDLVSSGEPIIAHTFVNATETMRDLLANADREGLVDRSLKTLARKVGAL</sequence>
<dbReference type="AlphaFoldDB" id="A0A0B4D9N9"/>
<name>A0A0B4D9N9_9CAUL</name>
<organism evidence="1 2">
    <name type="scientific">Brevundimonas nasdae</name>
    <dbReference type="NCBI Taxonomy" id="172043"/>
    <lineage>
        <taxon>Bacteria</taxon>
        <taxon>Pseudomonadati</taxon>
        <taxon>Pseudomonadota</taxon>
        <taxon>Alphaproteobacteria</taxon>
        <taxon>Caulobacterales</taxon>
        <taxon>Caulobacteraceae</taxon>
        <taxon>Brevundimonas</taxon>
    </lineage>
</organism>
<dbReference type="EMBL" id="JWSY01000001">
    <property type="protein sequence ID" value="KIC61015.1"/>
    <property type="molecule type" value="Genomic_DNA"/>
</dbReference>
<reference evidence="1 2" key="1">
    <citation type="submission" date="2014-12" db="EMBL/GenBank/DDBJ databases">
        <title>Genome sequencing of Brevundimonas nasdae TPW30.</title>
        <authorList>
            <person name="Tan P.W."/>
            <person name="Chan K.-G."/>
        </authorList>
    </citation>
    <scope>NUCLEOTIDE SEQUENCE [LARGE SCALE GENOMIC DNA]</scope>
    <source>
        <strain evidence="1 2">TPW30</strain>
    </source>
</reference>
<proteinExistence type="predicted"/>
<comment type="caution">
    <text evidence="1">The sequence shown here is derived from an EMBL/GenBank/DDBJ whole genome shotgun (WGS) entry which is preliminary data.</text>
</comment>
<protein>
    <recommendedName>
        <fullName evidence="3">HTH merR-type domain-containing protein</fullName>
    </recommendedName>
</protein>